<sequence>MPQMMPMSWLSLFIMFSVTLTLFATLNYYTMNPKPKASRKKKSPSKKALTWKW</sequence>
<feature type="compositionally biased region" description="Basic residues" evidence="13">
    <location>
        <begin position="36"/>
        <end position="45"/>
    </location>
</feature>
<evidence type="ECO:0000256" key="2">
    <source>
        <dbReference type="ARBA" id="ARBA00008892"/>
    </source>
</evidence>
<keyword evidence="6 12" id="KW-0812">Transmembrane</keyword>
<protein>
    <recommendedName>
        <fullName evidence="12">ATP synthase complex subunit 8</fullName>
    </recommendedName>
</protein>
<evidence type="ECO:0000256" key="10">
    <source>
        <dbReference type="ARBA" id="ARBA00023128"/>
    </source>
</evidence>
<keyword evidence="11 14" id="KW-0472">Membrane</keyword>
<dbReference type="Pfam" id="PF00895">
    <property type="entry name" value="ATP-synt_8"/>
    <property type="match status" value="1"/>
</dbReference>
<reference evidence="15" key="1">
    <citation type="journal article" date="2022" name="Mol. Biol. Evol.">
        <title>Molecular phylogeny reveals the past transoceanic voyages of drywood termites (Isoptera, Kalotermitidae).</title>
        <authorList>
            <person name="Bucek A."/>
            <person name="Wang M."/>
            <person name="Sobotnik J."/>
            <person name="Hellemans S."/>
            <person name="Sillam-Dusses D."/>
            <person name="Mizumoto N."/>
            <person name="Stiblik P."/>
            <person name="Clitheroe C."/>
            <person name="Lu T."/>
            <person name="Gonzalez Plaza J.J."/>
            <person name="Mohagan A."/>
            <person name="Rafanomezantsoa J.J."/>
            <person name="Fisher B."/>
            <person name="Engel M.S."/>
            <person name="Roisin Y."/>
            <person name="Evans T.A."/>
            <person name="Scheffrahn R."/>
            <person name="Bourguignon T."/>
        </authorList>
    </citation>
    <scope>NUCLEOTIDE SEQUENCE</scope>
    <source>
        <strain evidence="15">Phi54</strain>
    </source>
</reference>
<feature type="region of interest" description="Disordered" evidence="13">
    <location>
        <begin position="33"/>
        <end position="53"/>
    </location>
</feature>
<dbReference type="AlphaFoldDB" id="A0A8X8RHV7"/>
<keyword evidence="7 12" id="KW-0375">Hydrogen ion transport</keyword>
<keyword evidence="9 12" id="KW-0406">Ion transport</keyword>
<evidence type="ECO:0000313" key="15">
    <source>
        <dbReference type="EMBL" id="URX54204.1"/>
    </source>
</evidence>
<comment type="subunit">
    <text evidence="3">F-type ATPases have 2 components, CF(1) - the catalytic core - and CF(0) - the membrane proton channel.</text>
</comment>
<evidence type="ECO:0000256" key="14">
    <source>
        <dbReference type="SAM" id="Phobius"/>
    </source>
</evidence>
<accession>A0A8X8RHV7</accession>
<dbReference type="GO" id="GO:0015986">
    <property type="term" value="P:proton motive force-driven ATP synthesis"/>
    <property type="evidence" value="ECO:0007669"/>
    <property type="project" value="InterPro"/>
</dbReference>
<keyword evidence="8 14" id="KW-1133">Transmembrane helix</keyword>
<gene>
    <name evidence="15" type="primary">ATP8</name>
</gene>
<evidence type="ECO:0000256" key="11">
    <source>
        <dbReference type="ARBA" id="ARBA00023136"/>
    </source>
</evidence>
<dbReference type="GO" id="GO:0031966">
    <property type="term" value="C:mitochondrial membrane"/>
    <property type="evidence" value="ECO:0007669"/>
    <property type="project" value="UniProtKB-SubCell"/>
</dbReference>
<evidence type="ECO:0000256" key="8">
    <source>
        <dbReference type="ARBA" id="ARBA00022989"/>
    </source>
</evidence>
<evidence type="ECO:0000256" key="12">
    <source>
        <dbReference type="RuleBase" id="RU003661"/>
    </source>
</evidence>
<geneLocation type="mitochondrion" evidence="15"/>
<comment type="subcellular location">
    <subcellularLocation>
        <location evidence="1 12">Mitochondrion membrane</location>
        <topology evidence="1 12">Single-pass membrane protein</topology>
    </subcellularLocation>
</comment>
<dbReference type="GO" id="GO:0045259">
    <property type="term" value="C:proton-transporting ATP synthase complex"/>
    <property type="evidence" value="ECO:0007669"/>
    <property type="project" value="UniProtKB-KW"/>
</dbReference>
<keyword evidence="4 12" id="KW-0813">Transport</keyword>
<evidence type="ECO:0000256" key="6">
    <source>
        <dbReference type="ARBA" id="ARBA00022692"/>
    </source>
</evidence>
<evidence type="ECO:0000256" key="4">
    <source>
        <dbReference type="ARBA" id="ARBA00022448"/>
    </source>
</evidence>
<evidence type="ECO:0000256" key="7">
    <source>
        <dbReference type="ARBA" id="ARBA00022781"/>
    </source>
</evidence>
<evidence type="ECO:0000256" key="3">
    <source>
        <dbReference type="ARBA" id="ARBA00011291"/>
    </source>
</evidence>
<dbReference type="InterPro" id="IPR001421">
    <property type="entry name" value="ATP8_metazoa"/>
</dbReference>
<evidence type="ECO:0000256" key="13">
    <source>
        <dbReference type="SAM" id="MobiDB-lite"/>
    </source>
</evidence>
<evidence type="ECO:0000256" key="1">
    <source>
        <dbReference type="ARBA" id="ARBA00004304"/>
    </source>
</evidence>
<organism evidence="15">
    <name type="scientific">Cryptotermes sp. 8 AB-2022a</name>
    <dbReference type="NCBI Taxonomy" id="2942711"/>
    <lineage>
        <taxon>Eukaryota</taxon>
        <taxon>Metazoa</taxon>
        <taxon>Ecdysozoa</taxon>
        <taxon>Arthropoda</taxon>
        <taxon>Hexapoda</taxon>
        <taxon>Insecta</taxon>
        <taxon>Pterygota</taxon>
        <taxon>Neoptera</taxon>
        <taxon>Polyneoptera</taxon>
        <taxon>Dictyoptera</taxon>
        <taxon>Blattodea</taxon>
        <taxon>Blattoidea</taxon>
        <taxon>Termitoidae</taxon>
        <taxon>Kalotermitidae</taxon>
        <taxon>Cryptotermitinae</taxon>
        <taxon>Cryptotermes</taxon>
    </lineage>
</organism>
<keyword evidence="10 12" id="KW-0496">Mitochondrion</keyword>
<dbReference type="EMBL" id="OM991418">
    <property type="protein sequence ID" value="URX54204.1"/>
    <property type="molecule type" value="Genomic_DNA"/>
</dbReference>
<evidence type="ECO:0000256" key="5">
    <source>
        <dbReference type="ARBA" id="ARBA00022547"/>
    </source>
</evidence>
<keyword evidence="5 12" id="KW-0138">CF(0)</keyword>
<feature type="transmembrane region" description="Helical" evidence="14">
    <location>
        <begin position="12"/>
        <end position="31"/>
    </location>
</feature>
<proteinExistence type="inferred from homology"/>
<evidence type="ECO:0000256" key="9">
    <source>
        <dbReference type="ARBA" id="ARBA00023065"/>
    </source>
</evidence>
<comment type="similarity">
    <text evidence="2 12">Belongs to the ATPase protein 8 family.</text>
</comment>
<name>A0A8X8RHV7_9NEOP</name>
<dbReference type="GO" id="GO:0015078">
    <property type="term" value="F:proton transmembrane transporter activity"/>
    <property type="evidence" value="ECO:0007669"/>
    <property type="project" value="InterPro"/>
</dbReference>